<reference evidence="2 3" key="1">
    <citation type="submission" date="2020-10" db="EMBL/GenBank/DDBJ databases">
        <authorList>
            <person name="Castelo-Branco R."/>
            <person name="Eusebio N."/>
            <person name="Adriana R."/>
            <person name="Vieira A."/>
            <person name="Brugerolle De Fraissinette N."/>
            <person name="Rezende De Castro R."/>
            <person name="Schneider M.P."/>
            <person name="Vasconcelos V."/>
            <person name="Leao P.N."/>
        </authorList>
    </citation>
    <scope>NUCLEOTIDE SEQUENCE [LARGE SCALE GENOMIC DNA]</scope>
    <source>
        <strain evidence="2 3">LEGE 06226</strain>
    </source>
</reference>
<dbReference type="RefSeq" id="WP_193871142.1">
    <property type="nucleotide sequence ID" value="NZ_JADEWU010000067.1"/>
</dbReference>
<dbReference type="CDD" id="cd16383">
    <property type="entry name" value="GUN4"/>
    <property type="match status" value="1"/>
</dbReference>
<evidence type="ECO:0000259" key="1">
    <source>
        <dbReference type="Pfam" id="PF05419"/>
    </source>
</evidence>
<sequence length="168" mass="19490">MPTIPQPVAPSPQPETVPSRYQKLQQLLAAGQWKEADQETSKVMLQVAGREKESYLDKTSIDNFPCEDLRTIDQLWVKYSMSRFGFSVQKKIWLEVGGKVDYGTEWKLGDRIGWRKNGSWKWISYDNLTFSLQAPLGHLPALHSPLTFWWRWGYWLSSLALRIISCNL</sequence>
<proteinExistence type="predicted"/>
<dbReference type="PANTHER" id="PTHR34800:SF1">
    <property type="entry name" value="TETRAPYRROLE-BINDING PROTEIN, CHLOROPLASTIC"/>
    <property type="match status" value="1"/>
</dbReference>
<dbReference type="Pfam" id="PF05419">
    <property type="entry name" value="GUN4"/>
    <property type="match status" value="1"/>
</dbReference>
<name>A0ABR9UHX3_9CYAN</name>
<dbReference type="SUPFAM" id="SSF140869">
    <property type="entry name" value="GUN4-like"/>
    <property type="match status" value="1"/>
</dbReference>
<evidence type="ECO:0000313" key="3">
    <source>
        <dbReference type="Proteomes" id="UP000640725"/>
    </source>
</evidence>
<evidence type="ECO:0000313" key="2">
    <source>
        <dbReference type="EMBL" id="MBE9145736.1"/>
    </source>
</evidence>
<dbReference type="InterPro" id="IPR037215">
    <property type="entry name" value="GUN4-like_sf"/>
</dbReference>
<dbReference type="PANTHER" id="PTHR34800">
    <property type="entry name" value="TETRAPYRROLE-BINDING PROTEIN, CHLOROPLASTIC"/>
    <property type="match status" value="1"/>
</dbReference>
<dbReference type="Gene3D" id="1.10.10.1770">
    <property type="entry name" value="Gun4-like"/>
    <property type="match status" value="1"/>
</dbReference>
<gene>
    <name evidence="2" type="ORF">IQ236_21335</name>
</gene>
<dbReference type="Gene3D" id="1.25.40.620">
    <property type="match status" value="1"/>
</dbReference>
<feature type="domain" description="GUN4-like" evidence="1">
    <location>
        <begin position="19"/>
        <end position="150"/>
    </location>
</feature>
<dbReference type="EMBL" id="JADEWU010000067">
    <property type="protein sequence ID" value="MBE9145736.1"/>
    <property type="molecule type" value="Genomic_DNA"/>
</dbReference>
<dbReference type="Proteomes" id="UP000640725">
    <property type="component" value="Unassembled WGS sequence"/>
</dbReference>
<comment type="caution">
    <text evidence="2">The sequence shown here is derived from an EMBL/GenBank/DDBJ whole genome shotgun (WGS) entry which is preliminary data.</text>
</comment>
<dbReference type="InterPro" id="IPR008629">
    <property type="entry name" value="GUN4-like"/>
</dbReference>
<protein>
    <submittedName>
        <fullName evidence="2">GUN4 domain-containing protein</fullName>
    </submittedName>
</protein>
<accession>A0ABR9UHX3</accession>
<keyword evidence="3" id="KW-1185">Reference proteome</keyword>
<organism evidence="2 3">
    <name type="scientific">Planktothrix mougeotii LEGE 06226</name>
    <dbReference type="NCBI Taxonomy" id="1828728"/>
    <lineage>
        <taxon>Bacteria</taxon>
        <taxon>Bacillati</taxon>
        <taxon>Cyanobacteriota</taxon>
        <taxon>Cyanophyceae</taxon>
        <taxon>Oscillatoriophycideae</taxon>
        <taxon>Oscillatoriales</taxon>
        <taxon>Microcoleaceae</taxon>
        <taxon>Planktothrix</taxon>
    </lineage>
</organism>